<dbReference type="SUPFAM" id="SSF103473">
    <property type="entry name" value="MFS general substrate transporter"/>
    <property type="match status" value="1"/>
</dbReference>
<keyword evidence="4 7" id="KW-0812">Transmembrane</keyword>
<evidence type="ECO:0000256" key="2">
    <source>
        <dbReference type="ARBA" id="ARBA00010992"/>
    </source>
</evidence>
<evidence type="ECO:0000259" key="8">
    <source>
        <dbReference type="PROSITE" id="PS50850"/>
    </source>
</evidence>
<reference evidence="9" key="1">
    <citation type="journal article" date="2013" name="Genetics">
        <title>The draft genome and transcriptome of Panagrellus redivivus are shaped by the harsh demands of a free-living lifestyle.</title>
        <authorList>
            <person name="Srinivasan J."/>
            <person name="Dillman A.R."/>
            <person name="Macchietto M.G."/>
            <person name="Heikkinen L."/>
            <person name="Lakso M."/>
            <person name="Fracchia K.M."/>
            <person name="Antoshechkin I."/>
            <person name="Mortazavi A."/>
            <person name="Wong G."/>
            <person name="Sternberg P.W."/>
        </authorList>
    </citation>
    <scope>NUCLEOTIDE SEQUENCE [LARGE SCALE GENOMIC DNA]</scope>
    <source>
        <strain evidence="9">MT8872</strain>
    </source>
</reference>
<dbReference type="WBParaSite" id="Pan_g4384.t1">
    <property type="protein sequence ID" value="Pan_g4384.t1"/>
    <property type="gene ID" value="Pan_g4384"/>
</dbReference>
<dbReference type="InterPro" id="IPR050814">
    <property type="entry name" value="Myo-inositol_Transporter"/>
</dbReference>
<organism evidence="9 10">
    <name type="scientific">Panagrellus redivivus</name>
    <name type="common">Microworm</name>
    <dbReference type="NCBI Taxonomy" id="6233"/>
    <lineage>
        <taxon>Eukaryota</taxon>
        <taxon>Metazoa</taxon>
        <taxon>Ecdysozoa</taxon>
        <taxon>Nematoda</taxon>
        <taxon>Chromadorea</taxon>
        <taxon>Rhabditida</taxon>
        <taxon>Tylenchina</taxon>
        <taxon>Panagrolaimomorpha</taxon>
        <taxon>Panagrolaimoidea</taxon>
        <taxon>Panagrolaimidae</taxon>
        <taxon>Panagrellus</taxon>
    </lineage>
</organism>
<evidence type="ECO:0000256" key="4">
    <source>
        <dbReference type="ARBA" id="ARBA00022692"/>
    </source>
</evidence>
<dbReference type="AlphaFoldDB" id="A0A7E4ZZ92"/>
<keyword evidence="9" id="KW-1185">Reference proteome</keyword>
<comment type="similarity">
    <text evidence="2">Belongs to the major facilitator superfamily. Sugar transporter (TC 2.A.1.1) family.</text>
</comment>
<sequence>MKTSGSSVLTHFIDELDGWMDQWSHQGLEPLALAMEKHYTPTCFKLANCNETHKSANTTLSSATTTALMALPRGNLDICLTTEHNGTSGGSIWPEASHHAVFVAGAVFCAAAMSKEVLLVGRILLGLAIGFASMIVPVYLSESSPTHIRGPALSCFNAMVTFGQMAANIIAGFFAFVNPEVIGWRLMFGFAAVPAIIQFIGFLYLPESPRWLFQRYGETASREVIAKIYNNDKDWIEYEAAAVRAIVAANEKDHDNENTIPVGTFVGEAYLRFKVLFRCYWQEESTTYKTSLVNFIKTLDKMIVKYNRIE</sequence>
<evidence type="ECO:0000256" key="1">
    <source>
        <dbReference type="ARBA" id="ARBA00004141"/>
    </source>
</evidence>
<dbReference type="PROSITE" id="PS50850">
    <property type="entry name" value="MFS"/>
    <property type="match status" value="1"/>
</dbReference>
<dbReference type="Gene3D" id="1.20.1250.20">
    <property type="entry name" value="MFS general substrate transporter like domains"/>
    <property type="match status" value="1"/>
</dbReference>
<name>A0A7E4ZZ92_PANRE</name>
<keyword evidence="5 7" id="KW-1133">Transmembrane helix</keyword>
<feature type="domain" description="Major facilitator superfamily (MFS) profile" evidence="8">
    <location>
        <begin position="1"/>
        <end position="310"/>
    </location>
</feature>
<comment type="subcellular location">
    <subcellularLocation>
        <location evidence="1">Membrane</location>
        <topology evidence="1">Multi-pass membrane protein</topology>
    </subcellularLocation>
</comment>
<reference evidence="10" key="2">
    <citation type="submission" date="2020-10" db="UniProtKB">
        <authorList>
            <consortium name="WormBaseParasite"/>
        </authorList>
    </citation>
    <scope>IDENTIFICATION</scope>
</reference>
<evidence type="ECO:0000313" key="9">
    <source>
        <dbReference type="Proteomes" id="UP000492821"/>
    </source>
</evidence>
<evidence type="ECO:0000256" key="5">
    <source>
        <dbReference type="ARBA" id="ARBA00022989"/>
    </source>
</evidence>
<feature type="transmembrane region" description="Helical" evidence="7">
    <location>
        <begin position="119"/>
        <end position="140"/>
    </location>
</feature>
<protein>
    <submittedName>
        <fullName evidence="10">MFS domain-containing protein</fullName>
    </submittedName>
</protein>
<dbReference type="GO" id="GO:0016324">
    <property type="term" value="C:apical plasma membrane"/>
    <property type="evidence" value="ECO:0007669"/>
    <property type="project" value="TreeGrafter"/>
</dbReference>
<feature type="transmembrane region" description="Helical" evidence="7">
    <location>
        <begin position="152"/>
        <end position="176"/>
    </location>
</feature>
<keyword evidence="6 7" id="KW-0472">Membrane</keyword>
<feature type="transmembrane region" description="Helical" evidence="7">
    <location>
        <begin position="182"/>
        <end position="205"/>
    </location>
</feature>
<dbReference type="PROSITE" id="PS00217">
    <property type="entry name" value="SUGAR_TRANSPORT_2"/>
    <property type="match status" value="1"/>
</dbReference>
<dbReference type="GO" id="GO:0005366">
    <property type="term" value="F:myo-inositol:proton symporter activity"/>
    <property type="evidence" value="ECO:0007669"/>
    <property type="project" value="TreeGrafter"/>
</dbReference>
<dbReference type="Pfam" id="PF00083">
    <property type="entry name" value="Sugar_tr"/>
    <property type="match status" value="1"/>
</dbReference>
<accession>A0A7E4ZZ92</accession>
<proteinExistence type="inferred from homology"/>
<dbReference type="InterPro" id="IPR036259">
    <property type="entry name" value="MFS_trans_sf"/>
</dbReference>
<dbReference type="Proteomes" id="UP000492821">
    <property type="component" value="Unassembled WGS sequence"/>
</dbReference>
<dbReference type="InterPro" id="IPR020846">
    <property type="entry name" value="MFS_dom"/>
</dbReference>
<evidence type="ECO:0000256" key="7">
    <source>
        <dbReference type="SAM" id="Phobius"/>
    </source>
</evidence>
<dbReference type="PANTHER" id="PTHR48020">
    <property type="entry name" value="PROTON MYO-INOSITOL COTRANSPORTER"/>
    <property type="match status" value="1"/>
</dbReference>
<evidence type="ECO:0000313" key="10">
    <source>
        <dbReference type="WBParaSite" id="Pan_g4384.t1"/>
    </source>
</evidence>
<dbReference type="InterPro" id="IPR005829">
    <property type="entry name" value="Sugar_transporter_CS"/>
</dbReference>
<dbReference type="InterPro" id="IPR005828">
    <property type="entry name" value="MFS_sugar_transport-like"/>
</dbReference>
<evidence type="ECO:0000256" key="3">
    <source>
        <dbReference type="ARBA" id="ARBA00022448"/>
    </source>
</evidence>
<evidence type="ECO:0000256" key="6">
    <source>
        <dbReference type="ARBA" id="ARBA00023136"/>
    </source>
</evidence>
<keyword evidence="3" id="KW-0813">Transport</keyword>
<dbReference type="PANTHER" id="PTHR48020:SF12">
    <property type="entry name" value="PROTON MYO-INOSITOL COTRANSPORTER"/>
    <property type="match status" value="1"/>
</dbReference>